<dbReference type="HOGENOM" id="CLU_2927767_0_0_11"/>
<accession>C0VZG9</accession>
<gene>
    <name evidence="1" type="ORF">HMPREF0044_0559</name>
</gene>
<evidence type="ECO:0008006" key="3">
    <source>
        <dbReference type="Google" id="ProtNLM"/>
    </source>
</evidence>
<proteinExistence type="predicted"/>
<reference evidence="1 2" key="1">
    <citation type="submission" date="2009-01" db="EMBL/GenBank/DDBJ databases">
        <authorList>
            <person name="Qin X."/>
            <person name="Bachman B."/>
            <person name="Battles P."/>
            <person name="Bell A."/>
            <person name="Bess C."/>
            <person name="Bickham C."/>
            <person name="Chaboub L."/>
            <person name="Chen D."/>
            <person name="Coyle M."/>
            <person name="Deiros D.R."/>
            <person name="Dinh H."/>
            <person name="Forbes L."/>
            <person name="Fowler G."/>
            <person name="Francisco L."/>
            <person name="Fu Q."/>
            <person name="Gubbala S."/>
            <person name="Hale W."/>
            <person name="Han Y."/>
            <person name="Hemphill L."/>
            <person name="Highlander S.K."/>
            <person name="Hirani K."/>
            <person name="Hogues M."/>
            <person name="Jackson L."/>
            <person name="Jakkamsetti A."/>
            <person name="Javaid M."/>
            <person name="Jiang H."/>
            <person name="Korchina V."/>
            <person name="Kovar C."/>
            <person name="Lara F."/>
            <person name="Lee S."/>
            <person name="Mata R."/>
            <person name="Mathew T."/>
            <person name="Moen C."/>
            <person name="Morales K."/>
            <person name="Munidasa M."/>
            <person name="Nazareth L."/>
            <person name="Ngo R."/>
            <person name="Nguyen L."/>
            <person name="Okwuonu G."/>
            <person name="Ongeri F."/>
            <person name="Patil S."/>
            <person name="Petrosino J."/>
            <person name="Pham C."/>
            <person name="Pham P."/>
            <person name="Pu L.-L."/>
            <person name="Puazo M."/>
            <person name="Raj R."/>
            <person name="Reid J."/>
            <person name="Rouhana J."/>
            <person name="Saada N."/>
            <person name="Shang Y."/>
            <person name="Simmons D."/>
            <person name="Thornton R."/>
            <person name="Warren J."/>
            <person name="Weissenberger G."/>
            <person name="Zhang J."/>
            <person name="Zhang L."/>
            <person name="Zhou C."/>
            <person name="Zhu D."/>
            <person name="Muzny D."/>
            <person name="Worley K."/>
            <person name="Gibbs R."/>
        </authorList>
    </citation>
    <scope>NUCLEOTIDE SEQUENCE [LARGE SCALE GENOMIC DNA]</scope>
    <source>
        <strain evidence="1 2">DSM 15436</strain>
    </source>
</reference>
<dbReference type="EMBL" id="ACFG01000011">
    <property type="protein sequence ID" value="EEH64178.1"/>
    <property type="molecule type" value="Genomic_DNA"/>
</dbReference>
<evidence type="ECO:0000313" key="1">
    <source>
        <dbReference type="EMBL" id="EEH64178.1"/>
    </source>
</evidence>
<dbReference type="AlphaFoldDB" id="C0VZG9"/>
<evidence type="ECO:0000313" key="2">
    <source>
        <dbReference type="Proteomes" id="UP000010301"/>
    </source>
</evidence>
<organism evidence="1 2">
    <name type="scientific">Gleimia coleocanis DSM 15436</name>
    <dbReference type="NCBI Taxonomy" id="525245"/>
    <lineage>
        <taxon>Bacteria</taxon>
        <taxon>Bacillati</taxon>
        <taxon>Actinomycetota</taxon>
        <taxon>Actinomycetes</taxon>
        <taxon>Actinomycetales</taxon>
        <taxon>Actinomycetaceae</taxon>
        <taxon>Gleimia</taxon>
    </lineage>
</organism>
<protein>
    <recommendedName>
        <fullName evidence="3">Gcp-like domain-containing protein</fullName>
    </recommendedName>
</protein>
<feature type="non-terminal residue" evidence="1">
    <location>
        <position position="1"/>
    </location>
</feature>
<sequence>KLLEFGESYGVDVRIPQIKLCTDNGAMVAMLGVNLVEAGVAPSAPDFPIDSAMPLTKVSM</sequence>
<comment type="caution">
    <text evidence="1">The sequence shown here is derived from an EMBL/GenBank/DDBJ whole genome shotgun (WGS) entry which is preliminary data.</text>
</comment>
<keyword evidence="2" id="KW-1185">Reference proteome</keyword>
<dbReference type="eggNOG" id="COG0533">
    <property type="taxonomic scope" value="Bacteria"/>
</dbReference>
<dbReference type="Proteomes" id="UP000010301">
    <property type="component" value="Unassembled WGS sequence"/>
</dbReference>
<name>C0VZG9_9ACTO</name>